<feature type="transmembrane region" description="Helical" evidence="1">
    <location>
        <begin position="7"/>
        <end position="26"/>
    </location>
</feature>
<evidence type="ECO:0000313" key="4">
    <source>
        <dbReference type="Proteomes" id="UP000221222"/>
    </source>
</evidence>
<keyword evidence="3" id="KW-0131">Cell cycle</keyword>
<evidence type="ECO:0000313" key="3">
    <source>
        <dbReference type="EMBL" id="PHO19324.1"/>
    </source>
</evidence>
<gene>
    <name evidence="2" type="primary">ftsX</name>
    <name evidence="2" type="ORF">AMOL_1112</name>
    <name evidence="3" type="ORF">CPU12_00675</name>
</gene>
<feature type="transmembrane region" description="Helical" evidence="1">
    <location>
        <begin position="200"/>
        <end position="225"/>
    </location>
</feature>
<organism evidence="3 4">
    <name type="scientific">Malaciobacter molluscorum LMG 25693</name>
    <dbReference type="NCBI Taxonomy" id="870501"/>
    <lineage>
        <taxon>Bacteria</taxon>
        <taxon>Pseudomonadati</taxon>
        <taxon>Campylobacterota</taxon>
        <taxon>Epsilonproteobacteria</taxon>
        <taxon>Campylobacterales</taxon>
        <taxon>Arcobacteraceae</taxon>
        <taxon>Malaciobacter</taxon>
    </lineage>
</organism>
<protein>
    <submittedName>
        <fullName evidence="3">Cell division protein FtsX</fullName>
    </submittedName>
</protein>
<name>A0A2G1DLQ9_9BACT</name>
<dbReference type="AlphaFoldDB" id="A0A2G1DLQ9"/>
<proteinExistence type="predicted"/>
<dbReference type="EMBL" id="CP032098">
    <property type="protein sequence ID" value="AXX92096.1"/>
    <property type="molecule type" value="Genomic_DNA"/>
</dbReference>
<dbReference type="EMBL" id="NXFY01000001">
    <property type="protein sequence ID" value="PHO19324.1"/>
    <property type="molecule type" value="Genomic_DNA"/>
</dbReference>
<dbReference type="PANTHER" id="PTHR47755">
    <property type="entry name" value="CELL DIVISION PROTEIN FTSX"/>
    <property type="match status" value="1"/>
</dbReference>
<dbReference type="KEGG" id="amol:AMOL_1112"/>
<dbReference type="GO" id="GO:0016020">
    <property type="term" value="C:membrane"/>
    <property type="evidence" value="ECO:0007669"/>
    <property type="project" value="InterPro"/>
</dbReference>
<feature type="transmembrane region" description="Helical" evidence="1">
    <location>
        <begin position="139"/>
        <end position="166"/>
    </location>
</feature>
<evidence type="ECO:0000313" key="2">
    <source>
        <dbReference type="EMBL" id="AXX92096.1"/>
    </source>
</evidence>
<keyword evidence="1" id="KW-1133">Transmembrane helix</keyword>
<dbReference type="PANTHER" id="PTHR47755:SF1">
    <property type="entry name" value="CELL DIVISION PROTEIN FTSX"/>
    <property type="match status" value="1"/>
</dbReference>
<keyword evidence="1" id="KW-0472">Membrane</keyword>
<keyword evidence="3" id="KW-0132">Cell division</keyword>
<feature type="transmembrane region" description="Helical" evidence="1">
    <location>
        <begin position="245"/>
        <end position="265"/>
    </location>
</feature>
<dbReference type="GO" id="GO:0051301">
    <property type="term" value="P:cell division"/>
    <property type="evidence" value="ECO:0007669"/>
    <property type="project" value="UniProtKB-KW"/>
</dbReference>
<keyword evidence="4" id="KW-1185">Reference proteome</keyword>
<evidence type="ECO:0000256" key="1">
    <source>
        <dbReference type="SAM" id="Phobius"/>
    </source>
</evidence>
<evidence type="ECO:0000313" key="5">
    <source>
        <dbReference type="Proteomes" id="UP000262712"/>
    </source>
</evidence>
<keyword evidence="1" id="KW-0812">Transmembrane</keyword>
<reference evidence="3 4" key="1">
    <citation type="submission" date="2017-09" db="EMBL/GenBank/DDBJ databases">
        <title>Arcobacter canalis sp. nov., a new species isolated from a water canal contaminated with urban sewage.</title>
        <authorList>
            <person name="Perez-Cataluna A."/>
            <person name="Salas-Masso N."/>
            <person name="Figueras M.J."/>
        </authorList>
    </citation>
    <scope>NUCLEOTIDE SEQUENCE [LARGE SCALE GENOMIC DNA]</scope>
    <source>
        <strain evidence="3 4">F98-3</strain>
    </source>
</reference>
<accession>A0A2G1DLQ9</accession>
<sequence>MKFLKNILAFVIPLCAMLITFTLYLFTQNTVEKYKKKIADDYSIVVITNTPLIKEKLNEIAGMKVKKITTLKKEKIINDIKSNLSSTSIELLRQKLPNFYKIHLENFPTTTQLNSIKDELYKNNNIRKVEIFSKNHNQVYLLLLLINEISFILFIVILIFSVLILAKQIQIWFYEHQEKIAILQLHGASILYSSSTIIKYAIFSSFLAFFIVAGVFSFLVTNLTMVFPVELNDIVDVEMSLSKELFKLFFLSFGISILTIFGVLIKYKLKND</sequence>
<reference evidence="2 5" key="2">
    <citation type="submission" date="2018-08" db="EMBL/GenBank/DDBJ databases">
        <title>Complete genome of the Arcobacter molluscorum type strain LMG 25693.</title>
        <authorList>
            <person name="Miller W.G."/>
            <person name="Yee E."/>
            <person name="Bono J.L."/>
        </authorList>
    </citation>
    <scope>NUCLEOTIDE SEQUENCE [LARGE SCALE GENOMIC DNA]</scope>
    <source>
        <strain evidence="2 5">CECT 7696</strain>
    </source>
</reference>
<dbReference type="Proteomes" id="UP000262712">
    <property type="component" value="Chromosome"/>
</dbReference>
<dbReference type="RefSeq" id="WP_099341141.1">
    <property type="nucleotide sequence ID" value="NZ_CP032098.1"/>
</dbReference>
<dbReference type="InterPro" id="IPR004513">
    <property type="entry name" value="FtsX"/>
</dbReference>
<dbReference type="Proteomes" id="UP000221222">
    <property type="component" value="Unassembled WGS sequence"/>
</dbReference>
<dbReference type="GO" id="GO:0032153">
    <property type="term" value="C:cell division site"/>
    <property type="evidence" value="ECO:0007669"/>
    <property type="project" value="TreeGrafter"/>
</dbReference>